<dbReference type="Pfam" id="PF13542">
    <property type="entry name" value="HTH_Tnp_ISL3"/>
    <property type="match status" value="1"/>
</dbReference>
<dbReference type="PANTHER" id="PTHR33498">
    <property type="entry name" value="TRANSPOSASE FOR INSERTION SEQUENCE ELEMENT IS1557"/>
    <property type="match status" value="1"/>
</dbReference>
<protein>
    <submittedName>
        <fullName evidence="5">Transposase</fullName>
    </submittedName>
</protein>
<dbReference type="InterPro" id="IPR047951">
    <property type="entry name" value="Transpos_ISL3"/>
</dbReference>
<organism evidence="5 6">
    <name type="scientific">Evansella vedderi</name>
    <dbReference type="NCBI Taxonomy" id="38282"/>
    <lineage>
        <taxon>Bacteria</taxon>
        <taxon>Bacillati</taxon>
        <taxon>Bacillota</taxon>
        <taxon>Bacilli</taxon>
        <taxon>Bacillales</taxon>
        <taxon>Bacillaceae</taxon>
        <taxon>Evansella</taxon>
    </lineage>
</organism>
<evidence type="ECO:0000259" key="4">
    <source>
        <dbReference type="Pfam" id="PF14690"/>
    </source>
</evidence>
<keyword evidence="6" id="KW-1185">Reference proteome</keyword>
<feature type="domain" description="Transposase IS204/IS1001/IS1096/IS1165 zinc-finger" evidence="4">
    <location>
        <begin position="35"/>
        <end position="80"/>
    </location>
</feature>
<dbReference type="RefSeq" id="WP_307326527.1">
    <property type="nucleotide sequence ID" value="NZ_JAUSUG010000011.1"/>
</dbReference>
<evidence type="ECO:0000313" key="6">
    <source>
        <dbReference type="Proteomes" id="UP001230005"/>
    </source>
</evidence>
<evidence type="ECO:0000259" key="3">
    <source>
        <dbReference type="Pfam" id="PF13542"/>
    </source>
</evidence>
<feature type="coiled-coil region" evidence="1">
    <location>
        <begin position="234"/>
        <end position="261"/>
    </location>
</feature>
<reference evidence="5 6" key="1">
    <citation type="submission" date="2023-07" db="EMBL/GenBank/DDBJ databases">
        <title>Genomic Encyclopedia of Type Strains, Phase IV (KMG-IV): sequencing the most valuable type-strain genomes for metagenomic binning, comparative biology and taxonomic classification.</title>
        <authorList>
            <person name="Goeker M."/>
        </authorList>
    </citation>
    <scope>NUCLEOTIDE SEQUENCE [LARGE SCALE GENOMIC DNA]</scope>
    <source>
        <strain evidence="5 6">DSM 9768</strain>
    </source>
</reference>
<dbReference type="InterPro" id="IPR032877">
    <property type="entry name" value="Transposase_HTH"/>
</dbReference>
<evidence type="ECO:0000256" key="1">
    <source>
        <dbReference type="SAM" id="Coils"/>
    </source>
</evidence>
<dbReference type="NCBIfam" id="NF033550">
    <property type="entry name" value="transpos_ISL3"/>
    <property type="match status" value="1"/>
</dbReference>
<feature type="domain" description="Transposase IS204/IS1001/IS1096/IS1165 DDE" evidence="2">
    <location>
        <begin position="151"/>
        <end position="384"/>
    </location>
</feature>
<dbReference type="InterPro" id="IPR002560">
    <property type="entry name" value="Transposase_DDE"/>
</dbReference>
<name>A0ABT9ZWE9_9BACI</name>
<dbReference type="Proteomes" id="UP001230005">
    <property type="component" value="Unassembled WGS sequence"/>
</dbReference>
<evidence type="ECO:0000259" key="2">
    <source>
        <dbReference type="Pfam" id="PF01610"/>
    </source>
</evidence>
<accession>A0ABT9ZWE9</accession>
<comment type="caution">
    <text evidence="5">The sequence shown here is derived from an EMBL/GenBank/DDBJ whole genome shotgun (WGS) entry which is preliminary data.</text>
</comment>
<feature type="domain" description="Transposase IS204/IS1001/IS1096/IS1165 helix-turn-helix" evidence="3">
    <location>
        <begin position="88"/>
        <end position="136"/>
    </location>
</feature>
<dbReference type="PANTHER" id="PTHR33498:SF1">
    <property type="entry name" value="TRANSPOSASE FOR INSERTION SEQUENCE ELEMENT IS1557"/>
    <property type="match status" value="1"/>
</dbReference>
<dbReference type="EMBL" id="JAUSUG010000011">
    <property type="protein sequence ID" value="MDQ0255562.1"/>
    <property type="molecule type" value="Genomic_DNA"/>
</dbReference>
<proteinExistence type="predicted"/>
<dbReference type="Pfam" id="PF01610">
    <property type="entry name" value="DDE_Tnp_ISL3"/>
    <property type="match status" value="1"/>
</dbReference>
<sequence>MVTNMLNLPKLNILDMTESEDDYRFLVETTSPPPSYCPKCGTVPNLYKHGKKNQLFFDLPMHAKRVGILIKRQRYKCRECNETFFEMLPYMDDSRSVTKRLIKWIEQTSLKKPFTNVAEDIGVNEKTVRNIFQEYVARLDQKQDIKAPKWLGIDEVHLLRNYRCVITDVENRTVVDLLRNRNQDTVIRYLSQLSNHSRIKYVAMDMWNPYRRAVHTVIPNATVVIDKFHVVKMANEALEKIRKANRENITAKERRQLKKDRYVLLTRKSELNDFDDQLKLQIWTDNFPLLGIGYELKERFFDIYEAESMDEAYQLYQSWLTEIPKELMPYFDPLIKSMTNWEEEIFNYFNVSITNAYTESLNRLIKTMNHVGRGYSFEALRAKILFTQGYRKTKKKKKFKEVSTTFDKMYDLRNIPLRPPTFKWVYEKVYGADISTLTKAMEEGSF</sequence>
<dbReference type="Pfam" id="PF14690">
    <property type="entry name" value="Zn_ribbon_ISL3"/>
    <property type="match status" value="1"/>
</dbReference>
<evidence type="ECO:0000313" key="5">
    <source>
        <dbReference type="EMBL" id="MDQ0255562.1"/>
    </source>
</evidence>
<keyword evidence="1" id="KW-0175">Coiled coil</keyword>
<dbReference type="InterPro" id="IPR029261">
    <property type="entry name" value="Transposase_Znf"/>
</dbReference>
<gene>
    <name evidence="5" type="ORF">J2S74_002944</name>
</gene>